<dbReference type="PANTHER" id="PTHR12570:SF92">
    <property type="entry name" value="SPICHTHYIN, ISOFORM B"/>
    <property type="match status" value="1"/>
</dbReference>
<feature type="transmembrane region" description="Helical" evidence="5">
    <location>
        <begin position="6"/>
        <end position="24"/>
    </location>
</feature>
<dbReference type="SUPFAM" id="SSF103481">
    <property type="entry name" value="Multidrug resistance efflux transporter EmrE"/>
    <property type="match status" value="1"/>
</dbReference>
<dbReference type="PANTHER" id="PTHR12570">
    <property type="match status" value="1"/>
</dbReference>
<evidence type="ECO:0008006" key="8">
    <source>
        <dbReference type="Google" id="ProtNLM"/>
    </source>
</evidence>
<evidence type="ECO:0000256" key="4">
    <source>
        <dbReference type="ARBA" id="ARBA00023136"/>
    </source>
</evidence>
<feature type="transmembrane region" description="Helical" evidence="5">
    <location>
        <begin position="210"/>
        <end position="229"/>
    </location>
</feature>
<evidence type="ECO:0000256" key="2">
    <source>
        <dbReference type="ARBA" id="ARBA00022692"/>
    </source>
</evidence>
<keyword evidence="2 5" id="KW-0812">Transmembrane</keyword>
<accession>R4X6P9</accession>
<comment type="subcellular location">
    <subcellularLocation>
        <location evidence="1">Membrane</location>
        <topology evidence="1">Multi-pass membrane protein</topology>
    </subcellularLocation>
</comment>
<protein>
    <recommendedName>
        <fullName evidence="8">DUF803 domain membrane protein</fullName>
    </recommendedName>
</protein>
<feature type="transmembrane region" description="Helical" evidence="5">
    <location>
        <begin position="171"/>
        <end position="198"/>
    </location>
</feature>
<keyword evidence="4 5" id="KW-0472">Membrane</keyword>
<evidence type="ECO:0000256" key="5">
    <source>
        <dbReference type="SAM" id="Phobius"/>
    </source>
</evidence>
<dbReference type="Proteomes" id="UP000013776">
    <property type="component" value="Unassembled WGS sequence"/>
</dbReference>
<feature type="transmembrane region" description="Helical" evidence="5">
    <location>
        <begin position="271"/>
        <end position="295"/>
    </location>
</feature>
<dbReference type="AlphaFoldDB" id="R4X6P9"/>
<dbReference type="GO" id="GO:0016020">
    <property type="term" value="C:membrane"/>
    <property type="evidence" value="ECO:0007669"/>
    <property type="project" value="UniProtKB-SubCell"/>
</dbReference>
<evidence type="ECO:0000313" key="6">
    <source>
        <dbReference type="EMBL" id="CCG80576.1"/>
    </source>
</evidence>
<keyword evidence="3 5" id="KW-1133">Transmembrane helix</keyword>
<organism evidence="6 7">
    <name type="scientific">Taphrina deformans (strain PYCC 5710 / ATCC 11124 / CBS 356.35 / IMI 108563 / JCM 9778 / NBRC 8474)</name>
    <name type="common">Peach leaf curl fungus</name>
    <name type="synonym">Lalaria deformans</name>
    <dbReference type="NCBI Taxonomy" id="1097556"/>
    <lineage>
        <taxon>Eukaryota</taxon>
        <taxon>Fungi</taxon>
        <taxon>Dikarya</taxon>
        <taxon>Ascomycota</taxon>
        <taxon>Taphrinomycotina</taxon>
        <taxon>Taphrinomycetes</taxon>
        <taxon>Taphrinales</taxon>
        <taxon>Taphrinaceae</taxon>
        <taxon>Taphrina</taxon>
    </lineage>
</organism>
<dbReference type="InterPro" id="IPR008521">
    <property type="entry name" value="Mg_trans_NIPA"/>
</dbReference>
<feature type="transmembrane region" description="Helical" evidence="5">
    <location>
        <begin position="241"/>
        <end position="265"/>
    </location>
</feature>
<feature type="transmembrane region" description="Helical" evidence="5">
    <location>
        <begin position="52"/>
        <end position="72"/>
    </location>
</feature>
<dbReference type="VEuPathDB" id="FungiDB:TAPDE_000089"/>
<dbReference type="GO" id="GO:0015095">
    <property type="term" value="F:magnesium ion transmembrane transporter activity"/>
    <property type="evidence" value="ECO:0007669"/>
    <property type="project" value="InterPro"/>
</dbReference>
<dbReference type="OrthoDB" id="6428174at2759"/>
<dbReference type="Pfam" id="PF05653">
    <property type="entry name" value="Mg_trans_NIPA"/>
    <property type="match status" value="1"/>
</dbReference>
<dbReference type="eggNOG" id="KOG2922">
    <property type="taxonomic scope" value="Eukaryota"/>
</dbReference>
<evidence type="ECO:0000256" key="1">
    <source>
        <dbReference type="ARBA" id="ARBA00004141"/>
    </source>
</evidence>
<feature type="transmembrane region" description="Helical" evidence="5">
    <location>
        <begin position="104"/>
        <end position="124"/>
    </location>
</feature>
<feature type="transmembrane region" description="Helical" evidence="5">
    <location>
        <begin position="78"/>
        <end position="97"/>
    </location>
</feature>
<reference evidence="6 7" key="1">
    <citation type="journal article" date="2013" name="MBio">
        <title>Genome sequencing of the plant pathogen Taphrina deformans, the causal agent of peach leaf curl.</title>
        <authorList>
            <person name="Cisse O.H."/>
            <person name="Almeida J.M.G.C.F."/>
            <person name="Fonseca A."/>
            <person name="Kumar A.A."/>
            <person name="Salojaervi J."/>
            <person name="Overmyer K."/>
            <person name="Hauser P.M."/>
            <person name="Pagni M."/>
        </authorList>
    </citation>
    <scope>NUCLEOTIDE SEQUENCE [LARGE SCALE GENOMIC DNA]</scope>
    <source>
        <strain evidence="7">PYCC 5710 / ATCC 11124 / CBS 356.35 / IMI 108563 / JCM 9778 / NBRC 8474</strain>
    </source>
</reference>
<feature type="transmembrane region" description="Helical" evidence="5">
    <location>
        <begin position="144"/>
        <end position="164"/>
    </location>
</feature>
<proteinExistence type="predicted"/>
<dbReference type="EMBL" id="CAHR02000002">
    <property type="protein sequence ID" value="CCG80576.1"/>
    <property type="molecule type" value="Genomic_DNA"/>
</dbReference>
<comment type="caution">
    <text evidence="6">The sequence shown here is derived from an EMBL/GenBank/DDBJ whole genome shotgun (WGS) entry which is preliminary data.</text>
</comment>
<dbReference type="InterPro" id="IPR037185">
    <property type="entry name" value="EmrE-like"/>
</dbReference>
<gene>
    <name evidence="6" type="ORF">TAPDE_000089</name>
</gene>
<keyword evidence="7" id="KW-1185">Reference proteome</keyword>
<evidence type="ECO:0000256" key="3">
    <source>
        <dbReference type="ARBA" id="ARBA00022989"/>
    </source>
</evidence>
<evidence type="ECO:0000313" key="7">
    <source>
        <dbReference type="Proteomes" id="UP000013776"/>
    </source>
</evidence>
<sequence length="351" mass="37731">MGNKVVGIILAVCSGLFIGVSFVFKKKGLLDATAQSNGVAGEGYAFLRNWTWWLGMSLMIIGEIANFVAYAFTEALLVTPLGALSVVVAAIGSSIFLKERLSFIGKVGCFLCILGAIIIVLNAPEQTAVSTIQEMKHYVLSKVFIPYAIIIILIALFLTFWVGPRYGKTNVFVYISICSIIGGISVVCTQGFGASVVSAISGVPDQWNNWFLWVLFIFVVCTLLVEILFLNKALNIFNTSIVTPIYFTYFTTMTMVSSAVLFQGFNGTATSIITVILGFLCIVAGVVLLQVSLAAQNKSDSQMLKAELDDVQDVLHTAVDDDTLNPGPASIRGALSSTPTPDFVISAGFYS</sequence>
<name>R4X6P9_TAPDE</name>